<proteinExistence type="inferred from homology"/>
<keyword evidence="2" id="KW-0175">Coiled coil</keyword>
<comment type="similarity">
    <text evidence="1">Belongs to the PspA/Vipp/IM30 family.</text>
</comment>
<dbReference type="InterPro" id="IPR007157">
    <property type="entry name" value="PspA_VIPP1"/>
</dbReference>
<protein>
    <submittedName>
        <fullName evidence="3">PspA/IM30 family protein</fullName>
    </submittedName>
</protein>
<dbReference type="Pfam" id="PF04012">
    <property type="entry name" value="PspA_IM30"/>
    <property type="match status" value="1"/>
</dbReference>
<reference evidence="4" key="1">
    <citation type="submission" date="2016-10" db="EMBL/GenBank/DDBJ databases">
        <authorList>
            <person name="Varghese N."/>
            <person name="Submissions S."/>
        </authorList>
    </citation>
    <scope>NUCLEOTIDE SEQUENCE [LARGE SCALE GENOMIC DNA]</scope>
    <source>
        <strain evidence="4">Gh-105</strain>
    </source>
</reference>
<organism evidence="3 4">
    <name type="scientific">Methylobacterium gossipiicola</name>
    <dbReference type="NCBI Taxonomy" id="582675"/>
    <lineage>
        <taxon>Bacteria</taxon>
        <taxon>Pseudomonadati</taxon>
        <taxon>Pseudomonadota</taxon>
        <taxon>Alphaproteobacteria</taxon>
        <taxon>Hyphomicrobiales</taxon>
        <taxon>Methylobacteriaceae</taxon>
        <taxon>Methylobacterium</taxon>
    </lineage>
</organism>
<dbReference type="EMBL" id="FOPM01000021">
    <property type="protein sequence ID" value="SFG97972.1"/>
    <property type="molecule type" value="Genomic_DNA"/>
</dbReference>
<accession>A0A1I2W9I9</accession>
<gene>
    <name evidence="3" type="ORF">SAMN05192565_12118</name>
</gene>
<evidence type="ECO:0000256" key="2">
    <source>
        <dbReference type="SAM" id="Coils"/>
    </source>
</evidence>
<evidence type="ECO:0000313" key="4">
    <source>
        <dbReference type="Proteomes" id="UP000199229"/>
    </source>
</evidence>
<dbReference type="RefSeq" id="WP_091974016.1">
    <property type="nucleotide sequence ID" value="NZ_FOPM01000021.1"/>
</dbReference>
<dbReference type="STRING" id="582675.SAMN05192565_12118"/>
<evidence type="ECO:0000256" key="1">
    <source>
        <dbReference type="ARBA" id="ARBA00043985"/>
    </source>
</evidence>
<dbReference type="OrthoDB" id="7999550at2"/>
<feature type="coiled-coil region" evidence="2">
    <location>
        <begin position="61"/>
        <end position="135"/>
    </location>
</feature>
<dbReference type="AlphaFoldDB" id="A0A1I2W9I9"/>
<sequence length="224" mass="24084">MFDLFRTLARGAAAQAREDIIDRNALLILDQQIRETRAALERSRMALAAAEAGDRAEARRHAEVEARAADLEERAVAALAANRDSLAAEAADAIAELEAEAAAIRDARDRFARELARLRAVVADATRRQAELERGRRIAAAAESARRLGVAAAPEDRATLREAEATLARLRARQAEAADIDAALAEPQPGADIAERLEREGFGKATRPTGAAILERLRGRAAAL</sequence>
<name>A0A1I2W9I9_9HYPH</name>
<keyword evidence="4" id="KW-1185">Reference proteome</keyword>
<dbReference type="Proteomes" id="UP000199229">
    <property type="component" value="Unassembled WGS sequence"/>
</dbReference>
<evidence type="ECO:0000313" key="3">
    <source>
        <dbReference type="EMBL" id="SFG97972.1"/>
    </source>
</evidence>